<evidence type="ECO:0000313" key="11">
    <source>
        <dbReference type="EMBL" id="GGA29867.1"/>
    </source>
</evidence>
<dbReference type="PROSITE" id="PS51273">
    <property type="entry name" value="GATASE_TYPE_1"/>
    <property type="match status" value="1"/>
</dbReference>
<dbReference type="Proteomes" id="UP000627464">
    <property type="component" value="Unassembled WGS sequence"/>
</dbReference>
<comment type="similarity">
    <text evidence="2">Belongs to the CTP synthase family.</text>
</comment>
<dbReference type="EMBL" id="BMFZ01000001">
    <property type="protein sequence ID" value="GGA29867.1"/>
    <property type="molecule type" value="Genomic_DNA"/>
</dbReference>
<dbReference type="InterPro" id="IPR017926">
    <property type="entry name" value="GATASE"/>
</dbReference>
<dbReference type="Pfam" id="PF00117">
    <property type="entry name" value="GATase"/>
    <property type="match status" value="1"/>
</dbReference>
<comment type="pathway">
    <text evidence="1">Pyrimidine metabolism; CTP biosynthesis via de novo pathway; CTP from UDP: step 2/2.</text>
</comment>
<sequence length="436" mass="47501">MTITFIAHSTPEPALYGAMAAILAELRALPLCHLPVTHDANRFANARQYVTRQGHQLASGLVWLERLTGRDASAESDFNTLINCALKEDIVVPSMQPISQELTRFAAENGINVELLRVTEQQGKFQLEDAITGKIRSNGWGRDAFGRWALGTVSQPVMRAGKNLRVALVGDFGEHRDSYPAMLAALGDAADALALSIEVVYVTPHLIGSQLDCTLFDVDGILLPGVLNSTEENPLVGQLATATWAMENRLPLLGINQGMHLMVAALGQQILGHDRVVMHGATTLNGVQTSLPSDTPPQQRLGDQRIYSKAGSRVEQVLGCEATLRYNQRWSLNPQLLDDLQSAGLCISGSDAQGQGAEAIELHDHPFFVGVQGQPDLQSRRERPSPLLMAFLQQVRQCNRQRDVSHVAFTKSVRLKQPCFSMASLYDGELNGSGVI</sequence>
<keyword evidence="5" id="KW-0547">Nucleotide-binding</keyword>
<gene>
    <name evidence="11" type="primary">pyrG</name>
    <name evidence="11" type="ORF">GCM10011328_00420</name>
</gene>
<evidence type="ECO:0000259" key="10">
    <source>
        <dbReference type="Pfam" id="PF00117"/>
    </source>
</evidence>
<dbReference type="InterPro" id="IPR004468">
    <property type="entry name" value="CTP_synthase"/>
</dbReference>
<comment type="catalytic activity">
    <reaction evidence="9">
        <text>UTP + L-glutamine + ATP + H2O = CTP + L-glutamate + ADP + phosphate + 2 H(+)</text>
        <dbReference type="Rhea" id="RHEA:26426"/>
        <dbReference type="ChEBI" id="CHEBI:15377"/>
        <dbReference type="ChEBI" id="CHEBI:15378"/>
        <dbReference type="ChEBI" id="CHEBI:29985"/>
        <dbReference type="ChEBI" id="CHEBI:30616"/>
        <dbReference type="ChEBI" id="CHEBI:37563"/>
        <dbReference type="ChEBI" id="CHEBI:43474"/>
        <dbReference type="ChEBI" id="CHEBI:46398"/>
        <dbReference type="ChEBI" id="CHEBI:58359"/>
        <dbReference type="ChEBI" id="CHEBI:456216"/>
        <dbReference type="EC" id="6.3.4.2"/>
    </reaction>
</comment>
<name>A0ABQ1FUE7_9GAMM</name>
<feature type="domain" description="Glutamine amidotransferase" evidence="10">
    <location>
        <begin position="177"/>
        <end position="391"/>
    </location>
</feature>
<reference evidence="12" key="1">
    <citation type="journal article" date="2019" name="Int. J. Syst. Evol. Microbiol.">
        <title>The Global Catalogue of Microorganisms (GCM) 10K type strain sequencing project: providing services to taxonomists for standard genome sequencing and annotation.</title>
        <authorList>
            <consortium name="The Broad Institute Genomics Platform"/>
            <consortium name="The Broad Institute Genome Sequencing Center for Infectious Disease"/>
            <person name="Wu L."/>
            <person name="Ma J."/>
        </authorList>
    </citation>
    <scope>NUCLEOTIDE SEQUENCE [LARGE SCALE GENOMIC DNA]</scope>
    <source>
        <strain evidence="12">CGMCC 1.12806</strain>
    </source>
</reference>
<evidence type="ECO:0000256" key="2">
    <source>
        <dbReference type="ARBA" id="ARBA00007533"/>
    </source>
</evidence>
<dbReference type="EC" id="6.3.4.2" evidence="3"/>
<proteinExistence type="inferred from homology"/>
<dbReference type="PANTHER" id="PTHR11550">
    <property type="entry name" value="CTP SYNTHASE"/>
    <property type="match status" value="1"/>
</dbReference>
<evidence type="ECO:0000256" key="6">
    <source>
        <dbReference type="ARBA" id="ARBA00022840"/>
    </source>
</evidence>
<evidence type="ECO:0000256" key="1">
    <source>
        <dbReference type="ARBA" id="ARBA00005171"/>
    </source>
</evidence>
<keyword evidence="4" id="KW-0436">Ligase</keyword>
<keyword evidence="7" id="KW-0315">Glutamine amidotransferase</keyword>
<accession>A0ABQ1FUE7</accession>
<evidence type="ECO:0000256" key="8">
    <source>
        <dbReference type="ARBA" id="ARBA00022975"/>
    </source>
</evidence>
<keyword evidence="8" id="KW-0665">Pyrimidine biosynthesis</keyword>
<dbReference type="InterPro" id="IPR029062">
    <property type="entry name" value="Class_I_gatase-like"/>
</dbReference>
<evidence type="ECO:0000256" key="7">
    <source>
        <dbReference type="ARBA" id="ARBA00022962"/>
    </source>
</evidence>
<evidence type="ECO:0000256" key="4">
    <source>
        <dbReference type="ARBA" id="ARBA00022598"/>
    </source>
</evidence>
<protein>
    <recommendedName>
        <fullName evidence="3">CTP synthase (glutamine hydrolyzing)</fullName>
        <ecNumber evidence="3">6.3.4.2</ecNumber>
    </recommendedName>
</protein>
<keyword evidence="6" id="KW-0067">ATP-binding</keyword>
<dbReference type="SUPFAM" id="SSF52317">
    <property type="entry name" value="Class I glutamine amidotransferase-like"/>
    <property type="match status" value="1"/>
</dbReference>
<dbReference type="RefSeq" id="WP_188469247.1">
    <property type="nucleotide sequence ID" value="NZ_BMFZ01000001.1"/>
</dbReference>
<evidence type="ECO:0000256" key="5">
    <source>
        <dbReference type="ARBA" id="ARBA00022741"/>
    </source>
</evidence>
<organism evidence="11 12">
    <name type="scientific">Hafnia psychrotolerans</name>
    <dbReference type="NCBI Taxonomy" id="1477018"/>
    <lineage>
        <taxon>Bacteria</taxon>
        <taxon>Pseudomonadati</taxon>
        <taxon>Pseudomonadota</taxon>
        <taxon>Gammaproteobacteria</taxon>
        <taxon>Enterobacterales</taxon>
        <taxon>Hafniaceae</taxon>
        <taxon>Hafnia</taxon>
    </lineage>
</organism>
<evidence type="ECO:0000256" key="3">
    <source>
        <dbReference type="ARBA" id="ARBA00012291"/>
    </source>
</evidence>
<evidence type="ECO:0000256" key="9">
    <source>
        <dbReference type="ARBA" id="ARBA00047781"/>
    </source>
</evidence>
<dbReference type="PANTHER" id="PTHR11550:SF0">
    <property type="entry name" value="CTP SYNTHASE-RELATED"/>
    <property type="match status" value="1"/>
</dbReference>
<evidence type="ECO:0000313" key="12">
    <source>
        <dbReference type="Proteomes" id="UP000627464"/>
    </source>
</evidence>
<comment type="caution">
    <text evidence="11">The sequence shown here is derived from an EMBL/GenBank/DDBJ whole genome shotgun (WGS) entry which is preliminary data.</text>
</comment>
<keyword evidence="12" id="KW-1185">Reference proteome</keyword>
<dbReference type="Gene3D" id="3.40.50.880">
    <property type="match status" value="1"/>
</dbReference>